<dbReference type="PROSITE" id="PS00598">
    <property type="entry name" value="CHROMO_1"/>
    <property type="match status" value="1"/>
</dbReference>
<dbReference type="Gene3D" id="3.40.50.10810">
    <property type="entry name" value="Tandem AAA-ATPase domain"/>
    <property type="match status" value="1"/>
</dbReference>
<feature type="region of interest" description="Disordered" evidence="12">
    <location>
        <begin position="39"/>
        <end position="273"/>
    </location>
</feature>
<evidence type="ECO:0000256" key="12">
    <source>
        <dbReference type="SAM" id="MobiDB-lite"/>
    </source>
</evidence>
<dbReference type="Gene3D" id="6.10.140.1440">
    <property type="match status" value="1"/>
</dbReference>
<sequence>MDSASIAMSYSPGNMASLTLTNGHSSPLAINVTTAADLSAHSDSELSDAKDAIVEDRSSDEDAPGEVEDDDDEMAVDSDSSEDVDAEGEPDGDYDSESPPPARAESSRGRSSTSQESRRPTKRKASIEDDSFMTQNPELYGLRRSGRARPSRRVVDSSDDDDDLSASDQPRKRQRTASRKTSNRPTPVVQSAGSDSDSDGYVGARRNLPSKKEKQRQQLVAAGRLPPSQAEVRFSSRRTKQVTNYNEEEEDQFEEDVDDDSIPNYYSTTAEDAGPGIDKVVDYRLKEGLELDPSNPQKSDFEYSIKWQNKAHYHSTWETYEPMTSYKGIRKVDNYFKTVVLVDMYYTSRKKQEPEEYEQHMVARMAERESQLDYHVADRIIDTRHGEDETEYFVKWRGLTYEHCTWEPASLVSMLSQTEIDRYLDRSSKLPWSDKKESNLATRKKFVKLDAQPDYIKYGQLRPFQLQGVNFLAHNWCRGTNVILADEMGLGKTVQTVAFMNWLRHDRRQEGPFICIVPLSTMPAWADTFNNWTPDVNYVVYTGNNDARKIIRDCELLVDGNVNKVKFNVLMTTYEYVLSDWQFLSQLKWQFLAVDEAHRLKNRDSILYEKLRQFNAPSRLLITGTPIQNTLGELAALMDFLMPGKISVDENFDLASEDASQKLDELSAAIQPYMIRRTKEKVENDLPPKSEKILRVELSDIQLEYYKNILTRNYEALNEGGSGHKQSLLNIVMELKKASNHALLFPNAEAKFLKENATKDETLKALITTSGKMMLLDRLLTKLKADGHRVLIFSQMVHMLDILTDYLRLRNYSFQRLDGTVPAADRRIAIDHYNAPGSEDYCFLLSTRAGGLGINLMTADTVIIFDSDWNPQADLQAMARAHRIGQKKPVSVYRLVSKDTIEEEILERARNKRMLEFITIQRGITDRQQKELNDKMTRAAGEPNSADDINQILKRRGQKMFEQSGNQKKLEDLDIDAVLENAEEHKTEQAAGLTSDGGEEFLRNFEYTDVKIDLEWDDIIPKEELEAVKADIEQKKNDAATQKILEANAPRKRKAALSSEREQRAAKKRAREITKHIDVDDEDDGSDNDSGTNNRDPKRPLNTKETRNLIRAYERYGSLEERGDEIIRDAKLVGRDTALLKATLDEVVTISQDLVKAEQTRLKNLESEANRVVTKKDKKAVLFNFRDVKKLNAETIIERPVEMRILKEATEAVAEWKNFRVAEAIKPASYSCPWGAREDGMLCIGIARHGYGAWVPIRDDPELEMSDKFFLEEHRVDKKEERSKGEEKNAKSPGAVHLVRRANYLLTILKEKKTSDPNVKRLIENHHRNNKKHHLNASRRPEKASSISASPAPPGQARKVASRDSERPAHRAVSNSESRHPDSRPESRQHDKGAQDHRSRQSDQYRSSDPHRKDRGSVDRRAQHPDRTSTPEMRRKISTDNDRARPKEDRRPQEERPQSHGPSHNQSNHGHNRSVDLTPTKGKEKKTDEFVERKMRPVRDNLGRLRKATPKNYPVKETLVKILKIELVAIGNFIRAETREQAELEERLWAYTVSNYWPRPNVTVPQVKGTYNKMLSSEMNGKQGGGQTNGQANGS</sequence>
<evidence type="ECO:0008006" key="18">
    <source>
        <dbReference type="Google" id="ProtNLM"/>
    </source>
</evidence>
<dbReference type="GO" id="GO:0016887">
    <property type="term" value="F:ATP hydrolysis activity"/>
    <property type="evidence" value="ECO:0007669"/>
    <property type="project" value="TreeGrafter"/>
</dbReference>
<evidence type="ECO:0000256" key="4">
    <source>
        <dbReference type="ARBA" id="ARBA00022737"/>
    </source>
</evidence>
<dbReference type="SUPFAM" id="SSF52540">
    <property type="entry name" value="P-loop containing nucleoside triphosphate hydrolases"/>
    <property type="match status" value="2"/>
</dbReference>
<dbReference type="PROSITE" id="PS51192">
    <property type="entry name" value="HELICASE_ATP_BIND_1"/>
    <property type="match status" value="1"/>
</dbReference>
<evidence type="ECO:0000256" key="1">
    <source>
        <dbReference type="ARBA" id="ARBA00004123"/>
    </source>
</evidence>
<evidence type="ECO:0000256" key="7">
    <source>
        <dbReference type="ARBA" id="ARBA00022840"/>
    </source>
</evidence>
<dbReference type="InterPro" id="IPR025260">
    <property type="entry name" value="CHD1-like_C"/>
</dbReference>
<evidence type="ECO:0000256" key="10">
    <source>
        <dbReference type="ARBA" id="ARBA00023163"/>
    </source>
</evidence>
<dbReference type="Gene3D" id="3.40.50.300">
    <property type="entry name" value="P-loop containing nucleotide triphosphate hydrolases"/>
    <property type="match status" value="1"/>
</dbReference>
<keyword evidence="4" id="KW-0677">Repeat</keyword>
<dbReference type="OrthoDB" id="5857104at2759"/>
<dbReference type="GO" id="GO:0000785">
    <property type="term" value="C:chromatin"/>
    <property type="evidence" value="ECO:0007669"/>
    <property type="project" value="TreeGrafter"/>
</dbReference>
<dbReference type="InterPro" id="IPR049730">
    <property type="entry name" value="SNF2/RAD54-like_C"/>
</dbReference>
<feature type="domain" description="Helicase C-terminal" evidence="15">
    <location>
        <begin position="775"/>
        <end position="933"/>
    </location>
</feature>
<feature type="compositionally biased region" description="Basic and acidic residues" evidence="12">
    <location>
        <begin position="40"/>
        <end position="57"/>
    </location>
</feature>
<dbReference type="InterPro" id="IPR016197">
    <property type="entry name" value="Chromo-like_dom_sf"/>
</dbReference>
<dbReference type="CDD" id="cd18793">
    <property type="entry name" value="SF2_C_SNF"/>
    <property type="match status" value="1"/>
</dbReference>
<dbReference type="CDD" id="cd18659">
    <property type="entry name" value="CD2_tandem"/>
    <property type="match status" value="1"/>
</dbReference>
<feature type="compositionally biased region" description="Acidic residues" evidence="12">
    <location>
        <begin position="246"/>
        <end position="261"/>
    </location>
</feature>
<dbReference type="GO" id="GO:0034728">
    <property type="term" value="P:nucleosome organization"/>
    <property type="evidence" value="ECO:0007669"/>
    <property type="project" value="TreeGrafter"/>
</dbReference>
<keyword evidence="6" id="KW-0378">Hydrolase</keyword>
<dbReference type="Proteomes" id="UP000799757">
    <property type="component" value="Unassembled WGS sequence"/>
</dbReference>
<dbReference type="PROSITE" id="PS51194">
    <property type="entry name" value="HELICASE_CTER"/>
    <property type="match status" value="1"/>
</dbReference>
<reference evidence="16" key="1">
    <citation type="journal article" date="2020" name="Stud. Mycol.">
        <title>101 Dothideomycetes genomes: a test case for predicting lifestyles and emergence of pathogens.</title>
        <authorList>
            <person name="Haridas S."/>
            <person name="Albert R."/>
            <person name="Binder M."/>
            <person name="Bloem J."/>
            <person name="Labutti K."/>
            <person name="Salamov A."/>
            <person name="Andreopoulos B."/>
            <person name="Baker S."/>
            <person name="Barry K."/>
            <person name="Bills G."/>
            <person name="Bluhm B."/>
            <person name="Cannon C."/>
            <person name="Castanera R."/>
            <person name="Culley D."/>
            <person name="Daum C."/>
            <person name="Ezra D."/>
            <person name="Gonzalez J."/>
            <person name="Henrissat B."/>
            <person name="Kuo A."/>
            <person name="Liang C."/>
            <person name="Lipzen A."/>
            <person name="Lutzoni F."/>
            <person name="Magnuson J."/>
            <person name="Mondo S."/>
            <person name="Nolan M."/>
            <person name="Ohm R."/>
            <person name="Pangilinan J."/>
            <person name="Park H.-J."/>
            <person name="Ramirez L."/>
            <person name="Alfaro M."/>
            <person name="Sun H."/>
            <person name="Tritt A."/>
            <person name="Yoshinaga Y."/>
            <person name="Zwiers L.-H."/>
            <person name="Turgeon B."/>
            <person name="Goodwin S."/>
            <person name="Spatafora J."/>
            <person name="Crous P."/>
            <person name="Grigoriev I."/>
        </authorList>
    </citation>
    <scope>NUCLEOTIDE SEQUENCE</scope>
    <source>
        <strain evidence="16">CBS 109.77</strain>
    </source>
</reference>
<feature type="compositionally biased region" description="Basic and acidic residues" evidence="12">
    <location>
        <begin position="1377"/>
        <end position="1458"/>
    </location>
</feature>
<dbReference type="EMBL" id="MU001786">
    <property type="protein sequence ID" value="KAF2798312.1"/>
    <property type="molecule type" value="Genomic_DNA"/>
</dbReference>
<feature type="domain" description="Chromo" evidence="13">
    <location>
        <begin position="275"/>
        <end position="337"/>
    </location>
</feature>
<dbReference type="InterPro" id="IPR027417">
    <property type="entry name" value="P-loop_NTPase"/>
</dbReference>
<feature type="compositionally biased region" description="Polar residues" evidence="12">
    <location>
        <begin position="183"/>
        <end position="195"/>
    </location>
</feature>
<dbReference type="InterPro" id="IPR000953">
    <property type="entry name" value="Chromo/chromo_shadow_dom"/>
</dbReference>
<keyword evidence="11" id="KW-0539">Nucleus</keyword>
<keyword evidence="8" id="KW-0805">Transcription regulation</keyword>
<dbReference type="InterPro" id="IPR038718">
    <property type="entry name" value="SNF2-like_sf"/>
</dbReference>
<dbReference type="Pfam" id="PF00176">
    <property type="entry name" value="SNF2-rel_dom"/>
    <property type="match status" value="1"/>
</dbReference>
<dbReference type="SMART" id="SM01176">
    <property type="entry name" value="DUF4208"/>
    <property type="match status" value="1"/>
</dbReference>
<dbReference type="InterPro" id="IPR056302">
    <property type="entry name" value="CHD1-2/Hrp3_HTH"/>
</dbReference>
<keyword evidence="10" id="KW-0804">Transcription</keyword>
<dbReference type="SMART" id="SM00487">
    <property type="entry name" value="DEXDc"/>
    <property type="match status" value="1"/>
</dbReference>
<dbReference type="GO" id="GO:0003677">
    <property type="term" value="F:DNA binding"/>
    <property type="evidence" value="ECO:0007669"/>
    <property type="project" value="UniProtKB-KW"/>
</dbReference>
<dbReference type="GO" id="GO:0003682">
    <property type="term" value="F:chromatin binding"/>
    <property type="evidence" value="ECO:0007669"/>
    <property type="project" value="TreeGrafter"/>
</dbReference>
<dbReference type="GO" id="GO:0042393">
    <property type="term" value="F:histone binding"/>
    <property type="evidence" value="ECO:0007669"/>
    <property type="project" value="TreeGrafter"/>
</dbReference>
<dbReference type="InterPro" id="IPR023779">
    <property type="entry name" value="Chromodomain_CS"/>
</dbReference>
<evidence type="ECO:0000256" key="6">
    <source>
        <dbReference type="ARBA" id="ARBA00022801"/>
    </source>
</evidence>
<dbReference type="Pfam" id="PF23588">
    <property type="entry name" value="HTH_CHD1_Hrp3"/>
    <property type="match status" value="1"/>
</dbReference>
<evidence type="ECO:0000256" key="8">
    <source>
        <dbReference type="ARBA" id="ARBA00023015"/>
    </source>
</evidence>
<dbReference type="PANTHER" id="PTHR45623:SF14">
    <property type="entry name" value="CHROMODOMAIN-HELICASE-DNA-BINDING PROTEIN 1"/>
    <property type="match status" value="1"/>
</dbReference>
<dbReference type="GO" id="GO:0005634">
    <property type="term" value="C:nucleus"/>
    <property type="evidence" value="ECO:0007669"/>
    <property type="project" value="UniProtKB-SubCell"/>
</dbReference>
<dbReference type="Pfam" id="PF13907">
    <property type="entry name" value="CHD1-like_C"/>
    <property type="match status" value="1"/>
</dbReference>
<accession>A0A6A6XPL4</accession>
<dbReference type="InterPro" id="IPR023780">
    <property type="entry name" value="Chromo_domain"/>
</dbReference>
<feature type="compositionally biased region" description="Polar residues" evidence="12">
    <location>
        <begin position="1460"/>
        <end position="1469"/>
    </location>
</feature>
<dbReference type="Gene3D" id="1.10.10.60">
    <property type="entry name" value="Homeodomain-like"/>
    <property type="match status" value="1"/>
</dbReference>
<keyword evidence="9" id="KW-0238">DNA-binding</keyword>
<feature type="region of interest" description="Disordered" evidence="12">
    <location>
        <begin position="1041"/>
        <end position="1106"/>
    </location>
</feature>
<evidence type="ECO:0000256" key="3">
    <source>
        <dbReference type="ARBA" id="ARBA00011353"/>
    </source>
</evidence>
<evidence type="ECO:0000256" key="11">
    <source>
        <dbReference type="ARBA" id="ARBA00023242"/>
    </source>
</evidence>
<evidence type="ECO:0000256" key="5">
    <source>
        <dbReference type="ARBA" id="ARBA00022741"/>
    </source>
</evidence>
<dbReference type="Pfam" id="PF00385">
    <property type="entry name" value="Chromo"/>
    <property type="match status" value="1"/>
</dbReference>
<gene>
    <name evidence="16" type="ORF">K505DRAFT_267788</name>
</gene>
<dbReference type="SMART" id="SM00490">
    <property type="entry name" value="HELICc"/>
    <property type="match status" value="1"/>
</dbReference>
<feature type="region of interest" description="Disordered" evidence="12">
    <location>
        <begin position="1"/>
        <end position="25"/>
    </location>
</feature>
<dbReference type="GO" id="GO:0140658">
    <property type="term" value="F:ATP-dependent chromatin remodeler activity"/>
    <property type="evidence" value="ECO:0007669"/>
    <property type="project" value="TreeGrafter"/>
</dbReference>
<feature type="compositionally biased region" description="Basic residues" evidence="12">
    <location>
        <begin position="1328"/>
        <end position="1337"/>
    </location>
</feature>
<name>A0A6A6XPL4_9PLEO</name>
<dbReference type="GO" id="GO:0005524">
    <property type="term" value="F:ATP binding"/>
    <property type="evidence" value="ECO:0007669"/>
    <property type="project" value="UniProtKB-KW"/>
</dbReference>
<comment type="subcellular location">
    <subcellularLocation>
        <location evidence="1">Nucleus</location>
    </subcellularLocation>
</comment>
<proteinExistence type="inferred from homology"/>
<comment type="subunit">
    <text evidence="3">Component of the NuA4 histone acetyltransferase complex.</text>
</comment>
<feature type="compositionally biased region" description="Acidic residues" evidence="12">
    <location>
        <begin position="58"/>
        <end position="96"/>
    </location>
</feature>
<dbReference type="InterPro" id="IPR014001">
    <property type="entry name" value="Helicase_ATP-bd"/>
</dbReference>
<dbReference type="SMART" id="SM00298">
    <property type="entry name" value="CHROMO"/>
    <property type="match status" value="2"/>
</dbReference>
<dbReference type="Pfam" id="PF00271">
    <property type="entry name" value="Helicase_C"/>
    <property type="match status" value="1"/>
</dbReference>
<organism evidence="16 17">
    <name type="scientific">Melanomma pulvis-pyrius CBS 109.77</name>
    <dbReference type="NCBI Taxonomy" id="1314802"/>
    <lineage>
        <taxon>Eukaryota</taxon>
        <taxon>Fungi</taxon>
        <taxon>Dikarya</taxon>
        <taxon>Ascomycota</taxon>
        <taxon>Pezizomycotina</taxon>
        <taxon>Dothideomycetes</taxon>
        <taxon>Pleosporomycetidae</taxon>
        <taxon>Pleosporales</taxon>
        <taxon>Melanommataceae</taxon>
        <taxon>Melanomma</taxon>
    </lineage>
</organism>
<feature type="domain" description="Helicase ATP-binding" evidence="14">
    <location>
        <begin position="473"/>
        <end position="644"/>
    </location>
</feature>
<dbReference type="InterPro" id="IPR001650">
    <property type="entry name" value="Helicase_C-like"/>
</dbReference>
<feature type="compositionally biased region" description="Basic and acidic residues" evidence="12">
    <location>
        <begin position="1095"/>
        <end position="1106"/>
    </location>
</feature>
<feature type="compositionally biased region" description="Basic residues" evidence="12">
    <location>
        <begin position="172"/>
        <end position="182"/>
    </location>
</feature>
<dbReference type="PROSITE" id="PS50013">
    <property type="entry name" value="CHROMO_2"/>
    <property type="match status" value="2"/>
</dbReference>
<evidence type="ECO:0000313" key="17">
    <source>
        <dbReference type="Proteomes" id="UP000799757"/>
    </source>
</evidence>
<dbReference type="Gene3D" id="2.40.50.40">
    <property type="match status" value="2"/>
</dbReference>
<feature type="domain" description="Chromo" evidence="13">
    <location>
        <begin position="375"/>
        <end position="435"/>
    </location>
</feature>
<keyword evidence="7" id="KW-0067">ATP-binding</keyword>
<keyword evidence="17" id="KW-1185">Reference proteome</keyword>
<evidence type="ECO:0000256" key="9">
    <source>
        <dbReference type="ARBA" id="ARBA00023125"/>
    </source>
</evidence>
<dbReference type="PANTHER" id="PTHR45623">
    <property type="entry name" value="CHROMODOMAIN-HELICASE-DNA-BINDING PROTEIN 3-RELATED-RELATED"/>
    <property type="match status" value="1"/>
</dbReference>
<evidence type="ECO:0000256" key="2">
    <source>
        <dbReference type="ARBA" id="ARBA00007025"/>
    </source>
</evidence>
<keyword evidence="5" id="KW-0547">Nucleotide-binding</keyword>
<dbReference type="SUPFAM" id="SSF54160">
    <property type="entry name" value="Chromo domain-like"/>
    <property type="match status" value="2"/>
</dbReference>
<feature type="compositionally biased region" description="Basic and acidic residues" evidence="12">
    <location>
        <begin position="1059"/>
        <end position="1078"/>
    </location>
</feature>
<evidence type="ECO:0000259" key="15">
    <source>
        <dbReference type="PROSITE" id="PS51194"/>
    </source>
</evidence>
<dbReference type="InterPro" id="IPR000330">
    <property type="entry name" value="SNF2_N"/>
</dbReference>
<evidence type="ECO:0000259" key="13">
    <source>
        <dbReference type="PROSITE" id="PS50013"/>
    </source>
</evidence>
<protein>
    <recommendedName>
        <fullName evidence="18">Chromo domain-containing protein 1</fullName>
    </recommendedName>
</protein>
<evidence type="ECO:0000259" key="14">
    <source>
        <dbReference type="PROSITE" id="PS51192"/>
    </source>
</evidence>
<comment type="similarity">
    <text evidence="2">Belongs to the SNF2/RAD54 helicase family.</text>
</comment>
<feature type="region of interest" description="Disordered" evidence="12">
    <location>
        <begin position="1324"/>
        <end position="1488"/>
    </location>
</feature>
<evidence type="ECO:0000313" key="16">
    <source>
        <dbReference type="EMBL" id="KAF2798312.1"/>
    </source>
</evidence>